<evidence type="ECO:0000313" key="2">
    <source>
        <dbReference type="Proteomes" id="UP001157418"/>
    </source>
</evidence>
<organism evidence="1 2">
    <name type="scientific">Lactuca virosa</name>
    <dbReference type="NCBI Taxonomy" id="75947"/>
    <lineage>
        <taxon>Eukaryota</taxon>
        <taxon>Viridiplantae</taxon>
        <taxon>Streptophyta</taxon>
        <taxon>Embryophyta</taxon>
        <taxon>Tracheophyta</taxon>
        <taxon>Spermatophyta</taxon>
        <taxon>Magnoliopsida</taxon>
        <taxon>eudicotyledons</taxon>
        <taxon>Gunneridae</taxon>
        <taxon>Pentapetalae</taxon>
        <taxon>asterids</taxon>
        <taxon>campanulids</taxon>
        <taxon>Asterales</taxon>
        <taxon>Asteraceae</taxon>
        <taxon>Cichorioideae</taxon>
        <taxon>Cichorieae</taxon>
        <taxon>Lactucinae</taxon>
        <taxon>Lactuca</taxon>
    </lineage>
</organism>
<accession>A0AAU9PJ09</accession>
<dbReference type="AlphaFoldDB" id="A0AAU9PJ09"/>
<protein>
    <submittedName>
        <fullName evidence="1">Uncharacterized protein</fullName>
    </submittedName>
</protein>
<reference evidence="1 2" key="1">
    <citation type="submission" date="2022-01" db="EMBL/GenBank/DDBJ databases">
        <authorList>
            <person name="Xiong W."/>
            <person name="Schranz E."/>
        </authorList>
    </citation>
    <scope>NUCLEOTIDE SEQUENCE [LARGE SCALE GENOMIC DNA]</scope>
</reference>
<proteinExistence type="predicted"/>
<sequence>MSTNPSALVRPPSAGNNDLICWKRRHPPIRVLNANVLLSTYWIPPSINLCCNFADDLHWRNEQDDDVDREGKQNKNLLDLRIKIIKVANRGKFSWTDCFYNTRVGSFHTFWKIIPYSSKKILQKQKQSMGLDLLAKLTTDIHSTDE</sequence>
<dbReference type="EMBL" id="CAKMRJ010005634">
    <property type="protein sequence ID" value="CAH1450004.1"/>
    <property type="molecule type" value="Genomic_DNA"/>
</dbReference>
<gene>
    <name evidence="1" type="ORF">LVIROSA_LOCUS35451</name>
</gene>
<dbReference type="Proteomes" id="UP001157418">
    <property type="component" value="Unassembled WGS sequence"/>
</dbReference>
<evidence type="ECO:0000313" key="1">
    <source>
        <dbReference type="EMBL" id="CAH1450004.1"/>
    </source>
</evidence>
<keyword evidence="2" id="KW-1185">Reference proteome</keyword>
<comment type="caution">
    <text evidence="1">The sequence shown here is derived from an EMBL/GenBank/DDBJ whole genome shotgun (WGS) entry which is preliminary data.</text>
</comment>
<name>A0AAU9PJ09_9ASTR</name>